<sequence>MTHPRRAPHLTTTMDHLHSLKLSGAFDADLIRFGFTSAHLDAILKGHALDIVEDLHLYSDLIQFEDVFKLISSLRCLKRLQIKGVQYQSFPEDAAERIAKAVEGRDLHLSLVNVVRRGDSSLSALFAQLRHRRRRTFVHRMLLFTFTTAIIAIWFYGILFVVKYVGKAFNKSVLSGVLILQNILDR</sequence>
<proteinExistence type="predicted"/>
<dbReference type="EMBL" id="OB663673">
    <property type="protein sequence ID" value="CAD7231596.1"/>
    <property type="molecule type" value="Genomic_DNA"/>
</dbReference>
<protein>
    <submittedName>
        <fullName evidence="1">Uncharacterized protein</fullName>
    </submittedName>
</protein>
<gene>
    <name evidence="1" type="ORF">CTOB1V02_LOCUS9443</name>
</gene>
<name>A0A7R8ZNW9_9CRUS</name>
<dbReference type="AlphaFoldDB" id="A0A7R8ZNW9"/>
<organism evidence="1">
    <name type="scientific">Cyprideis torosa</name>
    <dbReference type="NCBI Taxonomy" id="163714"/>
    <lineage>
        <taxon>Eukaryota</taxon>
        <taxon>Metazoa</taxon>
        <taxon>Ecdysozoa</taxon>
        <taxon>Arthropoda</taxon>
        <taxon>Crustacea</taxon>
        <taxon>Oligostraca</taxon>
        <taxon>Ostracoda</taxon>
        <taxon>Podocopa</taxon>
        <taxon>Podocopida</taxon>
        <taxon>Cytherocopina</taxon>
        <taxon>Cytheroidea</taxon>
        <taxon>Cytherideidae</taxon>
        <taxon>Cyprideis</taxon>
    </lineage>
</organism>
<accession>A0A7R8ZNW9</accession>
<evidence type="ECO:0000313" key="1">
    <source>
        <dbReference type="EMBL" id="CAD7231596.1"/>
    </source>
</evidence>
<reference evidence="1" key="1">
    <citation type="submission" date="2020-11" db="EMBL/GenBank/DDBJ databases">
        <authorList>
            <person name="Tran Van P."/>
        </authorList>
    </citation>
    <scope>NUCLEOTIDE SEQUENCE</scope>
</reference>